<dbReference type="GO" id="GO:0005524">
    <property type="term" value="F:ATP binding"/>
    <property type="evidence" value="ECO:0007669"/>
    <property type="project" value="InterPro"/>
</dbReference>
<dbReference type="SMART" id="SM00487">
    <property type="entry name" value="DEXDc"/>
    <property type="match status" value="1"/>
</dbReference>
<evidence type="ECO:0000256" key="2">
    <source>
        <dbReference type="ARBA" id="ARBA00022801"/>
    </source>
</evidence>
<dbReference type="InterPro" id="IPR001650">
    <property type="entry name" value="Helicase_C-like"/>
</dbReference>
<proteinExistence type="predicted"/>
<evidence type="ECO:0000313" key="6">
    <source>
        <dbReference type="EMBL" id="OEU22565.1"/>
    </source>
</evidence>
<dbReference type="AlphaFoldDB" id="A0A1E7FWQ8"/>
<dbReference type="Pfam" id="PF00176">
    <property type="entry name" value="SNF2-rel_dom"/>
    <property type="match status" value="1"/>
</dbReference>
<reference evidence="6 7" key="1">
    <citation type="submission" date="2016-09" db="EMBL/GenBank/DDBJ databases">
        <title>Extensive genetic diversity and differential bi-allelic expression allows diatom success in the polar Southern Ocean.</title>
        <authorList>
            <consortium name="DOE Joint Genome Institute"/>
            <person name="Mock T."/>
            <person name="Otillar R.P."/>
            <person name="Strauss J."/>
            <person name="Dupont C."/>
            <person name="Frickenhaus S."/>
            <person name="Maumus F."/>
            <person name="Mcmullan M."/>
            <person name="Sanges R."/>
            <person name="Schmutz J."/>
            <person name="Toseland A."/>
            <person name="Valas R."/>
            <person name="Veluchamy A."/>
            <person name="Ward B.J."/>
            <person name="Allen A."/>
            <person name="Barry K."/>
            <person name="Falciatore A."/>
            <person name="Ferrante M."/>
            <person name="Fortunato A.E."/>
            <person name="Gloeckner G."/>
            <person name="Gruber A."/>
            <person name="Hipkin R."/>
            <person name="Janech M."/>
            <person name="Kroth P."/>
            <person name="Leese F."/>
            <person name="Lindquist E."/>
            <person name="Lyon B.R."/>
            <person name="Martin J."/>
            <person name="Mayer C."/>
            <person name="Parker M."/>
            <person name="Quesneville H."/>
            <person name="Raymond J."/>
            <person name="Uhlig C."/>
            <person name="Valentin K.U."/>
            <person name="Worden A.Z."/>
            <person name="Armbrust E.V."/>
            <person name="Bowler C."/>
            <person name="Green B."/>
            <person name="Moulton V."/>
            <person name="Van Oosterhout C."/>
            <person name="Grigoriev I."/>
        </authorList>
    </citation>
    <scope>NUCLEOTIDE SEQUENCE [LARGE SCALE GENOMIC DNA]</scope>
    <source>
        <strain evidence="6 7">CCMP1102</strain>
    </source>
</reference>
<protein>
    <submittedName>
        <fullName evidence="6">SNF2_N-domain-containing protein</fullName>
    </submittedName>
</protein>
<evidence type="ECO:0000259" key="5">
    <source>
        <dbReference type="PROSITE" id="PS51194"/>
    </source>
</evidence>
<dbReference type="EMBL" id="KV784353">
    <property type="protein sequence ID" value="OEU22565.1"/>
    <property type="molecule type" value="Genomic_DNA"/>
</dbReference>
<dbReference type="Gene3D" id="3.40.50.300">
    <property type="entry name" value="P-loop containing nucleotide triphosphate hydrolases"/>
    <property type="match status" value="1"/>
</dbReference>
<dbReference type="InterPro" id="IPR000330">
    <property type="entry name" value="SNF2_N"/>
</dbReference>
<keyword evidence="3" id="KW-0539">Nucleus</keyword>
<dbReference type="PANTHER" id="PTHR45629">
    <property type="entry name" value="SNF2/RAD54 FAMILY MEMBER"/>
    <property type="match status" value="1"/>
</dbReference>
<dbReference type="Gene3D" id="3.40.50.10810">
    <property type="entry name" value="Tandem AAA-ATPase domain"/>
    <property type="match status" value="1"/>
</dbReference>
<evidence type="ECO:0000256" key="3">
    <source>
        <dbReference type="ARBA" id="ARBA00023242"/>
    </source>
</evidence>
<evidence type="ECO:0000313" key="7">
    <source>
        <dbReference type="Proteomes" id="UP000095751"/>
    </source>
</evidence>
<dbReference type="InterPro" id="IPR027417">
    <property type="entry name" value="P-loop_NTPase"/>
</dbReference>
<gene>
    <name evidence="6" type="ORF">FRACYDRAFT_205339</name>
</gene>
<feature type="domain" description="Helicase ATP-binding" evidence="4">
    <location>
        <begin position="39"/>
        <end position="237"/>
    </location>
</feature>
<dbReference type="Proteomes" id="UP000095751">
    <property type="component" value="Unassembled WGS sequence"/>
</dbReference>
<sequence length="631" mass="72638">MEPLLLTIDQTEEGQVLQVPASLNRYLIPFQKEGIKFLYECLSRKSGAILGDEMGCGKTVQIIGLLCALFNKTGTKKDLQDIPICNGEIVGENIDEWKETLSISPWHPVMIVVPPSILEVWERAFDEFSHFSVSMYSGTIEKRTEAIKSVLYGKSDILLVPKSAFQGEDHYSKLEKVRWKLVIIDEFHNFKNYKAKLSIHLRQLKELHQPLILGMTGTPMQNNYTELWNVVDLAQTNYLGTREDFIRDIDRPLLRGRQKGVNPAAKKKSEAIGVHLREMLSKMMIKRTKQEVFPGDQIPQKTEMVVFCDLSPLQKEVYMQVLELPEFDLVKHGSRPCDCGINQDFFRQFRKLSCKAEQLEYYRRNKSLIKNQSQCCKRLLQARKTAEAQVKGSPAYINYIKTREFAKVSLSSVVSRLPGGGYDRTESIMDDHFSLSGKLRELARLLKKYYTERGKVLLFAHSTQTLDLIQNWLRSQPIFVYLRMDGSTATGLRQGIADDFNRDPENFLFLLSTKAMGQGLTLNSANRVILFDVDWNPSWEIQAQDRAHRIGQTRDVEVVRLISKGTIEEMIYLRQIYKMHLKKDALEDKKNDDSHEAPRVFRGVQGDKHMKGELFGTENLFRFKENGSFLD</sequence>
<keyword evidence="2" id="KW-0378">Hydrolase</keyword>
<dbReference type="OrthoDB" id="448448at2759"/>
<dbReference type="InterPro" id="IPR014001">
    <property type="entry name" value="Helicase_ATP-bd"/>
</dbReference>
<evidence type="ECO:0000259" key="4">
    <source>
        <dbReference type="PROSITE" id="PS51192"/>
    </source>
</evidence>
<dbReference type="KEGG" id="fcy:FRACYDRAFT_205339"/>
<dbReference type="CDD" id="cd18793">
    <property type="entry name" value="SF2_C_SNF"/>
    <property type="match status" value="1"/>
</dbReference>
<keyword evidence="7" id="KW-1185">Reference proteome</keyword>
<comment type="subcellular location">
    <subcellularLocation>
        <location evidence="1">Nucleus</location>
    </subcellularLocation>
</comment>
<evidence type="ECO:0000256" key="1">
    <source>
        <dbReference type="ARBA" id="ARBA00004123"/>
    </source>
</evidence>
<feature type="domain" description="Helicase C-terminal" evidence="5">
    <location>
        <begin position="445"/>
        <end position="596"/>
    </location>
</feature>
<organism evidence="6 7">
    <name type="scientific">Fragilariopsis cylindrus CCMP1102</name>
    <dbReference type="NCBI Taxonomy" id="635003"/>
    <lineage>
        <taxon>Eukaryota</taxon>
        <taxon>Sar</taxon>
        <taxon>Stramenopiles</taxon>
        <taxon>Ochrophyta</taxon>
        <taxon>Bacillariophyta</taxon>
        <taxon>Bacillariophyceae</taxon>
        <taxon>Bacillariophycidae</taxon>
        <taxon>Bacillariales</taxon>
        <taxon>Bacillariaceae</taxon>
        <taxon>Fragilariopsis</taxon>
    </lineage>
</organism>
<dbReference type="PROSITE" id="PS51192">
    <property type="entry name" value="HELICASE_ATP_BIND_1"/>
    <property type="match status" value="1"/>
</dbReference>
<dbReference type="GO" id="GO:0005634">
    <property type="term" value="C:nucleus"/>
    <property type="evidence" value="ECO:0007669"/>
    <property type="project" value="UniProtKB-SubCell"/>
</dbReference>
<dbReference type="InterPro" id="IPR049730">
    <property type="entry name" value="SNF2/RAD54-like_C"/>
</dbReference>
<dbReference type="FunFam" id="3.40.50.10810:FF:000019">
    <property type="entry name" value="DNA excision repair protein ERCC-6-like 2 isoform X1"/>
    <property type="match status" value="1"/>
</dbReference>
<name>A0A1E7FWQ8_9STRA</name>
<dbReference type="SMART" id="SM00490">
    <property type="entry name" value="HELICc"/>
    <property type="match status" value="1"/>
</dbReference>
<dbReference type="InterPro" id="IPR038718">
    <property type="entry name" value="SNF2-like_sf"/>
</dbReference>
<dbReference type="InterPro" id="IPR050496">
    <property type="entry name" value="SNF2_RAD54_helicase_repair"/>
</dbReference>
<dbReference type="Pfam" id="PF00271">
    <property type="entry name" value="Helicase_C"/>
    <property type="match status" value="1"/>
</dbReference>
<dbReference type="GO" id="GO:0016787">
    <property type="term" value="F:hydrolase activity"/>
    <property type="evidence" value="ECO:0007669"/>
    <property type="project" value="UniProtKB-KW"/>
</dbReference>
<feature type="non-terminal residue" evidence="6">
    <location>
        <position position="631"/>
    </location>
</feature>
<accession>A0A1E7FWQ8</accession>
<dbReference type="InParanoid" id="A0A1E7FWQ8"/>
<dbReference type="SUPFAM" id="SSF52540">
    <property type="entry name" value="P-loop containing nucleoside triphosphate hydrolases"/>
    <property type="match status" value="2"/>
</dbReference>
<dbReference type="PANTHER" id="PTHR45629:SF7">
    <property type="entry name" value="DNA EXCISION REPAIR PROTEIN ERCC-6-RELATED"/>
    <property type="match status" value="1"/>
</dbReference>
<dbReference type="PROSITE" id="PS51194">
    <property type="entry name" value="HELICASE_CTER"/>
    <property type="match status" value="1"/>
</dbReference>